<sequence length="102" mass="11309">MHRAPSGCLPWKKTGRKINFWRCFDFLGLEGKYVHWPHGVDRDGEGWPEAITGPADRKVAGWFACSYSRAMGFAIKMTRGLLDALPGRPRVEGSGPPPGPGW</sequence>
<name>B3DZ78_METI4</name>
<dbReference type="EMBL" id="CP000975">
    <property type="protein sequence ID" value="ACD84170.1"/>
    <property type="molecule type" value="Genomic_DNA"/>
</dbReference>
<dbReference type="STRING" id="481448.Minf_2116"/>
<reference evidence="1 2" key="1">
    <citation type="journal article" date="2008" name="Biol. Direct">
        <title>Complete genome sequence of the extremely acidophilic methanotroph isolate V4, Methylacidiphilum infernorum, a representative of the bacterial phylum Verrucomicrobia.</title>
        <authorList>
            <person name="Hou S."/>
            <person name="Makarova K.S."/>
            <person name="Saw J.H."/>
            <person name="Senin P."/>
            <person name="Ly B.V."/>
            <person name="Zhou Z."/>
            <person name="Ren Y."/>
            <person name="Wang J."/>
            <person name="Galperin M.Y."/>
            <person name="Omelchenko M.V."/>
            <person name="Wolf Y.I."/>
            <person name="Yutin N."/>
            <person name="Koonin E.V."/>
            <person name="Stott M.B."/>
            <person name="Mountain B.W."/>
            <person name="Crowe M.A."/>
            <person name="Smirnova A.V."/>
            <person name="Dunfield P.F."/>
            <person name="Feng L."/>
            <person name="Wang L."/>
            <person name="Alam M."/>
        </authorList>
    </citation>
    <scope>NUCLEOTIDE SEQUENCE [LARGE SCALE GENOMIC DNA]</scope>
    <source>
        <strain evidence="2">Isolate V4</strain>
    </source>
</reference>
<proteinExistence type="predicted"/>
<organism evidence="1 2">
    <name type="scientific">Methylacidiphilum infernorum (isolate V4)</name>
    <name type="common">Methylokorus infernorum (strain V4)</name>
    <dbReference type="NCBI Taxonomy" id="481448"/>
    <lineage>
        <taxon>Bacteria</taxon>
        <taxon>Pseudomonadati</taxon>
        <taxon>Verrucomicrobiota</taxon>
        <taxon>Methylacidiphilae</taxon>
        <taxon>Methylacidiphilales</taxon>
        <taxon>Methylacidiphilaceae</taxon>
        <taxon>Methylacidiphilum (ex Ratnadevi et al. 2023)</taxon>
    </lineage>
</organism>
<evidence type="ECO:0000313" key="2">
    <source>
        <dbReference type="Proteomes" id="UP000009149"/>
    </source>
</evidence>
<accession>B3DZ78</accession>
<gene>
    <name evidence="1" type="ordered locus">Minf_2116</name>
</gene>
<dbReference type="Proteomes" id="UP000009149">
    <property type="component" value="Chromosome"/>
</dbReference>
<evidence type="ECO:0000313" key="1">
    <source>
        <dbReference type="EMBL" id="ACD84170.1"/>
    </source>
</evidence>
<dbReference type="HOGENOM" id="CLU_2274054_0_0_0"/>
<dbReference type="KEGG" id="min:Minf_2116"/>
<protein>
    <submittedName>
        <fullName evidence="1">Uncharacterized protein</fullName>
    </submittedName>
</protein>
<dbReference type="AlphaFoldDB" id="B3DZ78"/>